<dbReference type="Proteomes" id="UP001156903">
    <property type="component" value="Unassembled WGS sequence"/>
</dbReference>
<keyword evidence="2" id="KW-1185">Reference proteome</keyword>
<name>A0ABQ6C6K5_9BURK</name>
<organism evidence="1 2">
    <name type="scientific">Hydrogenophaga electricum</name>
    <dbReference type="NCBI Taxonomy" id="1230953"/>
    <lineage>
        <taxon>Bacteria</taxon>
        <taxon>Pseudomonadati</taxon>
        <taxon>Pseudomonadota</taxon>
        <taxon>Betaproteobacteria</taxon>
        <taxon>Burkholderiales</taxon>
        <taxon>Comamonadaceae</taxon>
        <taxon>Hydrogenophaga</taxon>
    </lineage>
</organism>
<accession>A0ABQ6C6K5</accession>
<comment type="caution">
    <text evidence="1">The sequence shown here is derived from an EMBL/GenBank/DDBJ whole genome shotgun (WGS) entry which is preliminary data.</text>
</comment>
<reference evidence="2" key="1">
    <citation type="journal article" date="2019" name="Int. J. Syst. Evol. Microbiol.">
        <title>The Global Catalogue of Microorganisms (GCM) 10K type strain sequencing project: providing services to taxonomists for standard genome sequencing and annotation.</title>
        <authorList>
            <consortium name="The Broad Institute Genomics Platform"/>
            <consortium name="The Broad Institute Genome Sequencing Center for Infectious Disease"/>
            <person name="Wu L."/>
            <person name="Ma J."/>
        </authorList>
    </citation>
    <scope>NUCLEOTIDE SEQUENCE [LARGE SCALE GENOMIC DNA]</scope>
    <source>
        <strain evidence="2">NBRC 109341</strain>
    </source>
</reference>
<dbReference type="RefSeq" id="WP_284308752.1">
    <property type="nucleotide sequence ID" value="NZ_BSPB01000039.1"/>
</dbReference>
<dbReference type="EMBL" id="BSPB01000039">
    <property type="protein sequence ID" value="GLS15943.1"/>
    <property type="molecule type" value="Genomic_DNA"/>
</dbReference>
<evidence type="ECO:0000313" key="2">
    <source>
        <dbReference type="Proteomes" id="UP001156903"/>
    </source>
</evidence>
<proteinExistence type="predicted"/>
<evidence type="ECO:0008006" key="3">
    <source>
        <dbReference type="Google" id="ProtNLM"/>
    </source>
</evidence>
<protein>
    <recommendedName>
        <fullName evidence="3">Glycosyltransferase</fullName>
    </recommendedName>
</protein>
<evidence type="ECO:0000313" key="1">
    <source>
        <dbReference type="EMBL" id="GLS15943.1"/>
    </source>
</evidence>
<sequence length="235" mass="27309">MIDARLPSRRPPRVLAVFSFRHDAHLVPALLRNIAPLVDGWISFDDRASQDLFSNETTRRLALLEAARDAGAEWALAVDPDERFDWLTRFSMRRLMDGPADAYWFRLREMYSPRHFRTDGVWGRKTQARLLRLTGGIVKPEGQLHVPWQACIGAQRIEPAGHDLYHLKMIAPLRRVARADLYERLDPERRMQPMGYRYLADDAGMALQRVPLWRSYWPRHVDDGGLWMPPPHPSP</sequence>
<gene>
    <name evidence="1" type="ORF">GCM10007935_33800</name>
</gene>